<accession>A0ABV4AM63</accession>
<evidence type="ECO:0000256" key="5">
    <source>
        <dbReference type="HAMAP-Rule" id="MF_00378"/>
    </source>
</evidence>
<gene>
    <name evidence="5 9" type="primary">xseA</name>
    <name evidence="9" type="ORF">AB5I84_11495</name>
</gene>
<sequence length="450" mass="50501">MHTDLASAERRIYSVSRLNLEAQGLLEGGFALIWLEAELSNLSRPASGHLYFSLKDDRAQVNAAMFRGRNQLLRFQPRNGLQVLVRARVTLYVPRGSYQLVIEHMEEAGEGRLRQEFERLKALLQQEGLFEPERKRPLPTLPRQIGVITSPSGAALHDILQVLRRRCPQIPVLIYPSAVQGQDAPAQLRAALALANARQECDVLILGRGGGSLEDLWAFNDEQLARDVAASAIPVVSAVGHEVDSALTDFTADLRAPTPSAAAELVGPDLSRVAQQLGLQQQRLARAMSRTLSLPLEQLRHLQRRLRHPREQLEQYAQQLDELDGRLRRALHQRLEQQRSHLHYLERRLRSQSPSATLLRARQQLDSQRRRLDAAIQRRLQQRQDQLATLGHRLHTSSPLATLGRGYAIGFKQEQALRSVSQVSAGERIMVRLADGRLEADVVSVTPTEG</sequence>
<comment type="catalytic activity">
    <reaction evidence="5 6">
        <text>Exonucleolytic cleavage in either 5'- to 3'- or 3'- to 5'-direction to yield nucleoside 5'-phosphates.</text>
        <dbReference type="EC" id="3.1.11.6"/>
    </reaction>
</comment>
<name>A0ABV4AM63_9GAMM</name>
<dbReference type="InterPro" id="IPR020579">
    <property type="entry name" value="Exonuc_VII_lsu_C"/>
</dbReference>
<dbReference type="Pfam" id="PF02601">
    <property type="entry name" value="Exonuc_VII_L"/>
    <property type="match status" value="1"/>
</dbReference>
<feature type="domain" description="OB-fold nucleic acid binding" evidence="8">
    <location>
        <begin position="13"/>
        <end position="106"/>
    </location>
</feature>
<dbReference type="GO" id="GO:0008855">
    <property type="term" value="F:exodeoxyribonuclease VII activity"/>
    <property type="evidence" value="ECO:0007669"/>
    <property type="project" value="UniProtKB-EC"/>
</dbReference>
<keyword evidence="2 5" id="KW-0540">Nuclease</keyword>
<evidence type="ECO:0000256" key="2">
    <source>
        <dbReference type="ARBA" id="ARBA00022722"/>
    </source>
</evidence>
<evidence type="ECO:0000256" key="3">
    <source>
        <dbReference type="ARBA" id="ARBA00022801"/>
    </source>
</evidence>
<organism evidence="9 10">
    <name type="scientific">Isoalcanivorax beigongshangi</name>
    <dbReference type="NCBI Taxonomy" id="3238810"/>
    <lineage>
        <taxon>Bacteria</taxon>
        <taxon>Pseudomonadati</taxon>
        <taxon>Pseudomonadota</taxon>
        <taxon>Gammaproteobacteria</taxon>
        <taxon>Oceanospirillales</taxon>
        <taxon>Alcanivoracaceae</taxon>
        <taxon>Isoalcanivorax</taxon>
    </lineage>
</organism>
<keyword evidence="4 5" id="KW-0269">Exonuclease</keyword>
<evidence type="ECO:0000313" key="10">
    <source>
        <dbReference type="Proteomes" id="UP001562065"/>
    </source>
</evidence>
<comment type="caution">
    <text evidence="9">The sequence shown here is derived from an EMBL/GenBank/DDBJ whole genome shotgun (WGS) entry which is preliminary data.</text>
</comment>
<evidence type="ECO:0000313" key="9">
    <source>
        <dbReference type="EMBL" id="MEY1662775.1"/>
    </source>
</evidence>
<keyword evidence="1 5" id="KW-0963">Cytoplasm</keyword>
<feature type="domain" description="Exonuclease VII large subunit C-terminal" evidence="7">
    <location>
        <begin position="129"/>
        <end position="440"/>
    </location>
</feature>
<comment type="similarity">
    <text evidence="5 6">Belongs to the XseA family.</text>
</comment>
<evidence type="ECO:0000259" key="7">
    <source>
        <dbReference type="Pfam" id="PF02601"/>
    </source>
</evidence>
<evidence type="ECO:0000256" key="6">
    <source>
        <dbReference type="RuleBase" id="RU004355"/>
    </source>
</evidence>
<dbReference type="Proteomes" id="UP001562065">
    <property type="component" value="Unassembled WGS sequence"/>
</dbReference>
<dbReference type="EC" id="3.1.11.6" evidence="5"/>
<evidence type="ECO:0000259" key="8">
    <source>
        <dbReference type="Pfam" id="PF13742"/>
    </source>
</evidence>
<keyword evidence="10" id="KW-1185">Reference proteome</keyword>
<proteinExistence type="inferred from homology"/>
<dbReference type="InterPro" id="IPR027417">
    <property type="entry name" value="P-loop_NTPase"/>
</dbReference>
<dbReference type="InterPro" id="IPR003753">
    <property type="entry name" value="Exonuc_VII_L"/>
</dbReference>
<dbReference type="EMBL" id="JBGCUO010000001">
    <property type="protein sequence ID" value="MEY1662775.1"/>
    <property type="molecule type" value="Genomic_DNA"/>
</dbReference>
<reference evidence="9 10" key="1">
    <citation type="submission" date="2024-07" db="EMBL/GenBank/DDBJ databases">
        <authorList>
            <person name="Ren Q."/>
        </authorList>
    </citation>
    <scope>NUCLEOTIDE SEQUENCE [LARGE SCALE GENOMIC DNA]</scope>
    <source>
        <strain evidence="9 10">REN37</strain>
    </source>
</reference>
<dbReference type="RefSeq" id="WP_369456001.1">
    <property type="nucleotide sequence ID" value="NZ_JBGCUO010000001.1"/>
</dbReference>
<dbReference type="NCBIfam" id="TIGR00237">
    <property type="entry name" value="xseA"/>
    <property type="match status" value="1"/>
</dbReference>
<keyword evidence="3 5" id="KW-0378">Hydrolase</keyword>
<protein>
    <recommendedName>
        <fullName evidence="5">Exodeoxyribonuclease 7 large subunit</fullName>
        <ecNumber evidence="5">3.1.11.6</ecNumber>
    </recommendedName>
    <alternativeName>
        <fullName evidence="5">Exodeoxyribonuclease VII large subunit</fullName>
        <shortName evidence="5">Exonuclease VII large subunit</shortName>
    </alternativeName>
</protein>
<comment type="subcellular location">
    <subcellularLocation>
        <location evidence="5 6">Cytoplasm</location>
    </subcellularLocation>
</comment>
<dbReference type="CDD" id="cd04489">
    <property type="entry name" value="ExoVII_LU_OBF"/>
    <property type="match status" value="1"/>
</dbReference>
<dbReference type="InterPro" id="IPR025824">
    <property type="entry name" value="OB-fold_nuc-bd_dom"/>
</dbReference>
<comment type="function">
    <text evidence="5">Bidirectionally degrades single-stranded DNA into large acid-insoluble oligonucleotides, which are then degraded further into small acid-soluble oligonucleotides.</text>
</comment>
<dbReference type="PANTHER" id="PTHR30008">
    <property type="entry name" value="EXODEOXYRIBONUCLEASE 7 LARGE SUBUNIT"/>
    <property type="match status" value="1"/>
</dbReference>
<dbReference type="Gene3D" id="3.40.50.300">
    <property type="entry name" value="P-loop containing nucleotide triphosphate hydrolases"/>
    <property type="match status" value="1"/>
</dbReference>
<comment type="subunit">
    <text evidence="5">Heterooligomer composed of large and small subunits.</text>
</comment>
<evidence type="ECO:0000256" key="1">
    <source>
        <dbReference type="ARBA" id="ARBA00022490"/>
    </source>
</evidence>
<dbReference type="HAMAP" id="MF_00378">
    <property type="entry name" value="Exonuc_7_L"/>
    <property type="match status" value="1"/>
</dbReference>
<dbReference type="Pfam" id="PF13742">
    <property type="entry name" value="tRNA_anti_2"/>
    <property type="match status" value="1"/>
</dbReference>
<dbReference type="PANTHER" id="PTHR30008:SF0">
    <property type="entry name" value="EXODEOXYRIBONUCLEASE 7 LARGE SUBUNIT"/>
    <property type="match status" value="1"/>
</dbReference>
<evidence type="ECO:0000256" key="4">
    <source>
        <dbReference type="ARBA" id="ARBA00022839"/>
    </source>
</evidence>